<dbReference type="EC" id="2.5.1.-" evidence="3"/>
<gene>
    <name evidence="3" type="primary">metZ</name>
    <name evidence="5" type="ORF">NM686_008030</name>
</gene>
<dbReference type="Gene3D" id="3.40.640.10">
    <property type="entry name" value="Type I PLP-dependent aspartate aminotransferase-like (Major domain)"/>
    <property type="match status" value="1"/>
</dbReference>
<accession>A0ABY7GPM2</accession>
<dbReference type="GO" id="GO:0016829">
    <property type="term" value="F:lyase activity"/>
    <property type="evidence" value="ECO:0007669"/>
    <property type="project" value="UniProtKB-KW"/>
</dbReference>
<keyword evidence="2 3" id="KW-0663">Pyridoxal phosphate</keyword>
<name>A0ABY7GPM2_9GAMM</name>
<feature type="modified residue" description="N6-(pyridoxal phosphate)lysine" evidence="3">
    <location>
        <position position="211"/>
    </location>
</feature>
<dbReference type="NCBIfam" id="TIGR01325">
    <property type="entry name" value="O_suc_HS_sulf"/>
    <property type="match status" value="1"/>
</dbReference>
<dbReference type="InterPro" id="IPR015421">
    <property type="entry name" value="PyrdxlP-dep_Trfase_major"/>
</dbReference>
<keyword evidence="3" id="KW-0486">Methionine biosynthesis</keyword>
<evidence type="ECO:0000256" key="4">
    <source>
        <dbReference type="RuleBase" id="RU362118"/>
    </source>
</evidence>
<dbReference type="NCBIfam" id="NF006003">
    <property type="entry name" value="PRK08133.1"/>
    <property type="match status" value="1"/>
</dbReference>
<dbReference type="PANTHER" id="PTHR11808">
    <property type="entry name" value="TRANS-SULFURATION ENZYME FAMILY MEMBER"/>
    <property type="match status" value="1"/>
</dbReference>
<dbReference type="PROSITE" id="PS00868">
    <property type="entry name" value="CYS_MET_METAB_PP"/>
    <property type="match status" value="1"/>
</dbReference>
<keyword evidence="3" id="KW-0808">Transferase</keyword>
<dbReference type="InterPro" id="IPR000277">
    <property type="entry name" value="Cys/Met-Metab_PyrdxlP-dep_enz"/>
</dbReference>
<keyword evidence="5" id="KW-0456">Lyase</keyword>
<dbReference type="Proteomes" id="UP001162780">
    <property type="component" value="Chromosome"/>
</dbReference>
<comment type="subunit">
    <text evidence="3">Homotetramer.</text>
</comment>
<keyword evidence="6" id="KW-1185">Reference proteome</keyword>
<dbReference type="RefSeq" id="WP_255187359.1">
    <property type="nucleotide sequence ID" value="NZ_CP113517.1"/>
</dbReference>
<dbReference type="Pfam" id="PF01053">
    <property type="entry name" value="Cys_Met_Meta_PP"/>
    <property type="match status" value="1"/>
</dbReference>
<dbReference type="PANTHER" id="PTHR11808:SF80">
    <property type="entry name" value="CYSTATHIONINE GAMMA-LYASE"/>
    <property type="match status" value="1"/>
</dbReference>
<comment type="function">
    <text evidence="3">Catalyzes the formation of L-homocysteine from O-succinyl-L-homoserine (OSHS) and hydrogen sulfide.</text>
</comment>
<dbReference type="InterPro" id="IPR054542">
    <property type="entry name" value="Cys_met_metab_PP"/>
</dbReference>
<evidence type="ECO:0000256" key="3">
    <source>
        <dbReference type="HAMAP-Rule" id="MF_02056"/>
    </source>
</evidence>
<dbReference type="Gene3D" id="3.90.1150.10">
    <property type="entry name" value="Aspartate Aminotransferase, domain 1"/>
    <property type="match status" value="1"/>
</dbReference>
<comment type="similarity">
    <text evidence="3">Belongs to the trans-sulfuration enzymes family. MetZ subfamily.</text>
</comment>
<dbReference type="InterPro" id="IPR015424">
    <property type="entry name" value="PyrdxlP-dep_Trfase"/>
</dbReference>
<comment type="pathway">
    <text evidence="3">Amino-acid biosynthesis; L-methionine biosynthesis via de novo pathway; L-homocysteine from O-succinyl-L-homoserine: step 1/1.</text>
</comment>
<proteinExistence type="inferred from homology"/>
<keyword evidence="3" id="KW-0028">Amino-acid biosynthesis</keyword>
<evidence type="ECO:0000313" key="5">
    <source>
        <dbReference type="EMBL" id="WAR46450.1"/>
    </source>
</evidence>
<dbReference type="PIRSF" id="PIRSF001434">
    <property type="entry name" value="CGS"/>
    <property type="match status" value="1"/>
</dbReference>
<evidence type="ECO:0000313" key="6">
    <source>
        <dbReference type="Proteomes" id="UP001162780"/>
    </source>
</evidence>
<evidence type="ECO:0000256" key="1">
    <source>
        <dbReference type="ARBA" id="ARBA00001933"/>
    </source>
</evidence>
<reference evidence="5" key="1">
    <citation type="submission" date="2022-11" db="EMBL/GenBank/DDBJ databases">
        <title>Methylomonas rapida sp. nov., Carotenoid-Producing Obligate Methanotrophs with High Growth Characteristics and Biotechnological Potential.</title>
        <authorList>
            <person name="Tikhonova E.N."/>
            <person name="Suleimanov R.Z."/>
            <person name="Miroshnikov K."/>
            <person name="Oshkin I.Y."/>
            <person name="Belova S.E."/>
            <person name="Danilova O.V."/>
            <person name="Ashikhmin A."/>
            <person name="Konopkin A."/>
            <person name="But S.Y."/>
            <person name="Khmelenina V.N."/>
            <person name="Kuznetsov N."/>
            <person name="Pimenov N.V."/>
            <person name="Dedysh S.N."/>
        </authorList>
    </citation>
    <scope>NUCLEOTIDE SEQUENCE</scope>
    <source>
        <strain evidence="5">MP1</strain>
    </source>
</reference>
<dbReference type="CDD" id="cd00614">
    <property type="entry name" value="CGS_like"/>
    <property type="match status" value="1"/>
</dbReference>
<protein>
    <recommendedName>
        <fullName evidence="3">O-succinylhomoserine sulfhydrylase</fullName>
        <shortName evidence="3">OSH sulfhydrylase</shortName>
        <shortName evidence="3">OSHS sulfhydrylase</shortName>
        <ecNumber evidence="3">2.5.1.-</ecNumber>
    </recommendedName>
</protein>
<organism evidence="5 6">
    <name type="scientific">Methylomonas rapida</name>
    <dbReference type="NCBI Taxonomy" id="2963939"/>
    <lineage>
        <taxon>Bacteria</taxon>
        <taxon>Pseudomonadati</taxon>
        <taxon>Pseudomonadota</taxon>
        <taxon>Gammaproteobacteria</taxon>
        <taxon>Methylococcales</taxon>
        <taxon>Methylococcaceae</taxon>
        <taxon>Methylomonas</taxon>
    </lineage>
</organism>
<dbReference type="InterPro" id="IPR015422">
    <property type="entry name" value="PyrdxlP-dep_Trfase_small"/>
</dbReference>
<evidence type="ECO:0000256" key="2">
    <source>
        <dbReference type="ARBA" id="ARBA00022898"/>
    </source>
</evidence>
<dbReference type="InterPro" id="IPR006234">
    <property type="entry name" value="O-succ-hSer_sulfhydrylase"/>
</dbReference>
<sequence length="393" mass="43036">MTDFDWQQYAQETQAIRVGHKRTHEDEHSIAIFATSSYVFESAEQASLRFTGKQPGNIYSRFTNPTVSAFQDRLALMEKGERCLAFSSGMAAIMAVGMGLLKAGDHVVCSRGVFGNTVLTFQNYFAKFGVTTDFVNLTDLSAWEAAIKPNTRFLFLETPSNPLIEIADIQALADIAHSHDCLLVVDNCFCTPVLQQPLALGADLVIQSATKFIDGQGRCVGGAVIGSEALIEKDIYPYLRTGGATMSPFNAWVFLSGLETLALRMKAHCDNAFELAKWLEQQPAVAKVHYPGLASHAQHELAKRQQSHFGAVVSFELTGGQEQAWRLIDSTRMLSITANLGDVKTTITHPATTTHGRLSPEARAEAGIKDSLVRISVGLENLEDIKNDLRRGL</sequence>
<dbReference type="EMBL" id="CP113517">
    <property type="protein sequence ID" value="WAR46450.1"/>
    <property type="molecule type" value="Genomic_DNA"/>
</dbReference>
<dbReference type="HAMAP" id="MF_02056">
    <property type="entry name" value="MetZ"/>
    <property type="match status" value="1"/>
</dbReference>
<comment type="cofactor">
    <cofactor evidence="1 3 4">
        <name>pyridoxal 5'-phosphate</name>
        <dbReference type="ChEBI" id="CHEBI:597326"/>
    </cofactor>
</comment>
<dbReference type="SUPFAM" id="SSF53383">
    <property type="entry name" value="PLP-dependent transferases"/>
    <property type="match status" value="1"/>
</dbReference>
<comment type="catalytic activity">
    <reaction evidence="3">
        <text>O-succinyl-L-homoserine + hydrogen sulfide = L-homocysteine + succinate</text>
        <dbReference type="Rhea" id="RHEA:27826"/>
        <dbReference type="ChEBI" id="CHEBI:29919"/>
        <dbReference type="ChEBI" id="CHEBI:30031"/>
        <dbReference type="ChEBI" id="CHEBI:57661"/>
        <dbReference type="ChEBI" id="CHEBI:58199"/>
    </reaction>
</comment>